<name>A0A7R9CVC5_TIMCR</name>
<gene>
    <name evidence="4" type="ORF">TCEB3V08_LOCUS6362</name>
</gene>
<feature type="compositionally biased region" description="Basic and acidic residues" evidence="2">
    <location>
        <begin position="90"/>
        <end position="110"/>
    </location>
</feature>
<feature type="domain" description="C2H2-type" evidence="3">
    <location>
        <begin position="43"/>
        <end position="65"/>
    </location>
</feature>
<evidence type="ECO:0000259" key="3">
    <source>
        <dbReference type="PROSITE" id="PS50157"/>
    </source>
</evidence>
<keyword evidence="1" id="KW-0863">Zinc-finger</keyword>
<dbReference type="SUPFAM" id="SSF57667">
    <property type="entry name" value="beta-beta-alpha zinc fingers"/>
    <property type="match status" value="1"/>
</dbReference>
<dbReference type="GO" id="GO:0008270">
    <property type="term" value="F:zinc ion binding"/>
    <property type="evidence" value="ECO:0007669"/>
    <property type="project" value="UniProtKB-KW"/>
</dbReference>
<proteinExistence type="predicted"/>
<keyword evidence="1" id="KW-0479">Metal-binding</keyword>
<protein>
    <recommendedName>
        <fullName evidence="3">C2H2-type domain-containing protein</fullName>
    </recommendedName>
</protein>
<feature type="domain" description="C2H2-type" evidence="3">
    <location>
        <begin position="138"/>
        <end position="166"/>
    </location>
</feature>
<dbReference type="PROSITE" id="PS00028">
    <property type="entry name" value="ZINC_FINGER_C2H2_1"/>
    <property type="match status" value="2"/>
</dbReference>
<dbReference type="Gene3D" id="3.30.160.60">
    <property type="entry name" value="Classic Zinc Finger"/>
    <property type="match status" value="1"/>
</dbReference>
<dbReference type="EMBL" id="OC318485">
    <property type="protein sequence ID" value="CAD7402193.1"/>
    <property type="molecule type" value="Genomic_DNA"/>
</dbReference>
<dbReference type="SMART" id="SM00355">
    <property type="entry name" value="ZnF_C2H2"/>
    <property type="match status" value="2"/>
</dbReference>
<evidence type="ECO:0000256" key="1">
    <source>
        <dbReference type="PROSITE-ProRule" id="PRU00042"/>
    </source>
</evidence>
<feature type="region of interest" description="Disordered" evidence="2">
    <location>
        <begin position="73"/>
        <end position="123"/>
    </location>
</feature>
<sequence length="268" mass="31171">MAIGNESSQSNLVKEYDLYQRRVINDGKNQYTKENNRPNKERFQCPKCDKNFGHQQVLQLHLKVHQSGIHLPLPCERSSAEEKIAEEDQTDRRGAKEQREQLSGNDRKTSSEQISTQHNSSPAKKVVGLTKIRLEDCLRCDACSCIYIDENDYNKHMKNFHRQDSPKKHKQKKGCRSCCKHCNCRGNHQQPSVQKERGNNNLFHYNIKDRWTKMVSRRLNPKEIKREIKPDPDGYPNNPLTVAGVIDYSHLLSQVEVKIKTEPSDLEY</sequence>
<reference evidence="4" key="1">
    <citation type="submission" date="2020-11" db="EMBL/GenBank/DDBJ databases">
        <authorList>
            <person name="Tran Van P."/>
        </authorList>
    </citation>
    <scope>NUCLEOTIDE SEQUENCE</scope>
</reference>
<evidence type="ECO:0000313" key="4">
    <source>
        <dbReference type="EMBL" id="CAD7402193.1"/>
    </source>
</evidence>
<dbReference type="InterPro" id="IPR036236">
    <property type="entry name" value="Znf_C2H2_sf"/>
</dbReference>
<feature type="compositionally biased region" description="Polar residues" evidence="2">
    <location>
        <begin position="111"/>
        <end position="122"/>
    </location>
</feature>
<organism evidence="4">
    <name type="scientific">Timema cristinae</name>
    <name type="common">Walking stick</name>
    <dbReference type="NCBI Taxonomy" id="61476"/>
    <lineage>
        <taxon>Eukaryota</taxon>
        <taxon>Metazoa</taxon>
        <taxon>Ecdysozoa</taxon>
        <taxon>Arthropoda</taxon>
        <taxon>Hexapoda</taxon>
        <taxon>Insecta</taxon>
        <taxon>Pterygota</taxon>
        <taxon>Neoptera</taxon>
        <taxon>Polyneoptera</taxon>
        <taxon>Phasmatodea</taxon>
        <taxon>Timematodea</taxon>
        <taxon>Timematoidea</taxon>
        <taxon>Timematidae</taxon>
        <taxon>Timema</taxon>
    </lineage>
</organism>
<accession>A0A7R9CVC5</accession>
<dbReference type="InterPro" id="IPR013087">
    <property type="entry name" value="Znf_C2H2_type"/>
</dbReference>
<keyword evidence="1" id="KW-0862">Zinc</keyword>
<dbReference type="PROSITE" id="PS50157">
    <property type="entry name" value="ZINC_FINGER_C2H2_2"/>
    <property type="match status" value="2"/>
</dbReference>
<evidence type="ECO:0000256" key="2">
    <source>
        <dbReference type="SAM" id="MobiDB-lite"/>
    </source>
</evidence>
<dbReference type="AlphaFoldDB" id="A0A7R9CVC5"/>